<protein>
    <recommendedName>
        <fullName evidence="3">DUF2252 domain-containing protein</fullName>
    </recommendedName>
</protein>
<organism evidence="1 2">
    <name type="scientific">Paenibacillus sambharensis</name>
    <dbReference type="NCBI Taxonomy" id="1803190"/>
    <lineage>
        <taxon>Bacteria</taxon>
        <taxon>Bacillati</taxon>
        <taxon>Bacillota</taxon>
        <taxon>Bacilli</taxon>
        <taxon>Bacillales</taxon>
        <taxon>Paenibacillaceae</taxon>
        <taxon>Paenibacillus</taxon>
    </lineage>
</organism>
<dbReference type="PANTHER" id="PTHR39441:SF1">
    <property type="entry name" value="DUF2252 DOMAIN-CONTAINING PROTEIN"/>
    <property type="match status" value="1"/>
</dbReference>
<reference evidence="1 2" key="1">
    <citation type="submission" date="2018-06" db="EMBL/GenBank/DDBJ databases">
        <title>Paenibacillus imtechensis sp. nov.</title>
        <authorList>
            <person name="Pinnaka A.K."/>
            <person name="Singh H."/>
            <person name="Kaur M."/>
        </authorList>
    </citation>
    <scope>NUCLEOTIDE SEQUENCE [LARGE SCALE GENOMIC DNA]</scope>
    <source>
        <strain evidence="1 2">SMB1</strain>
    </source>
</reference>
<accession>A0A2W1L2Y1</accession>
<dbReference type="SUPFAM" id="SSF56112">
    <property type="entry name" value="Protein kinase-like (PK-like)"/>
    <property type="match status" value="1"/>
</dbReference>
<dbReference type="OrthoDB" id="1491115at2"/>
<dbReference type="RefSeq" id="WP_111149545.1">
    <property type="nucleotide sequence ID" value="NZ_QKRB01000058.1"/>
</dbReference>
<dbReference type="InterPro" id="IPR018721">
    <property type="entry name" value="DUF2252"/>
</dbReference>
<gene>
    <name evidence="1" type="ORF">DNH61_24450</name>
</gene>
<comment type="caution">
    <text evidence="1">The sequence shown here is derived from an EMBL/GenBank/DDBJ whole genome shotgun (WGS) entry which is preliminary data.</text>
</comment>
<name>A0A2W1L2Y1_9BACL</name>
<proteinExistence type="predicted"/>
<evidence type="ECO:0008006" key="3">
    <source>
        <dbReference type="Google" id="ProtNLM"/>
    </source>
</evidence>
<keyword evidence="2" id="KW-1185">Reference proteome</keyword>
<dbReference type="AlphaFoldDB" id="A0A2W1L2Y1"/>
<dbReference type="PANTHER" id="PTHR39441">
    <property type="entry name" value="DUF2252 DOMAIN-CONTAINING PROTEIN"/>
    <property type="match status" value="1"/>
</dbReference>
<evidence type="ECO:0000313" key="2">
    <source>
        <dbReference type="Proteomes" id="UP000249522"/>
    </source>
</evidence>
<sequence>MQNRNKLRSMGVQAPKGAARKSYLASKIRQANAFYNDRETKDLKFKKLGASSFSFFRGTPDIFFYDLAKYIIVPEEWKGQPGLTTWVQGDAHIQNVGFYHNSKGECVFDLNDLDSAFIGPFYWDLLRFLTSLFLERDNSGQLADLLDEELKQSALVFLDAYRSTLADVSSASIPSTAELTKERLKGFTRRVMKELAKGSHASLLDKWTKVKDGERVLRRRKTKYRALSEEERQRFETAWHSYPASLAEFAEDRLSVSSNYWRIKDVAYRINQGTASLGTTRYHVLLEGSPDGPDGDILLDVKQQLSPPMLAADQALRERYVELFGQRHGERARAAHDALTGDKDIYAGVLTLDNVEYAVRSISPFKGDYTDVGGFGGQKDLDNYLSHAGQAYALAHARSDNSFHAGYVPHSFEDAFAAAMDDEAWSRFCDELLELSFQYYEQVKSDYQLLAGDLLSGTLLGTHA</sequence>
<evidence type="ECO:0000313" key="1">
    <source>
        <dbReference type="EMBL" id="PZD93199.1"/>
    </source>
</evidence>
<dbReference type="Proteomes" id="UP000249522">
    <property type="component" value="Unassembled WGS sequence"/>
</dbReference>
<dbReference type="Pfam" id="PF10009">
    <property type="entry name" value="DUF2252"/>
    <property type="match status" value="1"/>
</dbReference>
<dbReference type="InterPro" id="IPR011009">
    <property type="entry name" value="Kinase-like_dom_sf"/>
</dbReference>
<dbReference type="EMBL" id="QKRB01000058">
    <property type="protein sequence ID" value="PZD93199.1"/>
    <property type="molecule type" value="Genomic_DNA"/>
</dbReference>